<comment type="caution">
    <text evidence="11">Lacks conserved residue(s) required for the propagation of feature annotation.</text>
</comment>
<evidence type="ECO:0000313" key="15">
    <source>
        <dbReference type="Proteomes" id="UP000016646"/>
    </source>
</evidence>
<proteinExistence type="inferred from homology"/>
<organism evidence="14 15">
    <name type="scientific">Treponema socranskii subsp. socranskii VPI DR56BR1116 = ATCC 35536</name>
    <dbReference type="NCBI Taxonomy" id="1125725"/>
    <lineage>
        <taxon>Bacteria</taxon>
        <taxon>Pseudomonadati</taxon>
        <taxon>Spirochaetota</taxon>
        <taxon>Spirochaetia</taxon>
        <taxon>Spirochaetales</taxon>
        <taxon>Treponemataceae</taxon>
        <taxon>Treponema</taxon>
    </lineage>
</organism>
<evidence type="ECO:0000313" key="14">
    <source>
        <dbReference type="EMBL" id="ERJ97734.1"/>
    </source>
</evidence>
<dbReference type="Pfam" id="PF13932">
    <property type="entry name" value="SAM_GIDA_C"/>
    <property type="match status" value="1"/>
</dbReference>
<keyword evidence="6 11" id="KW-0819">tRNA processing</keyword>
<dbReference type="Pfam" id="PF01134">
    <property type="entry name" value="GIDA"/>
    <property type="match status" value="1"/>
</dbReference>
<reference evidence="14 15" key="1">
    <citation type="submission" date="2013-08" db="EMBL/GenBank/DDBJ databases">
        <authorList>
            <person name="Durkin A.S."/>
            <person name="Haft D.R."/>
            <person name="McCorrison J."/>
            <person name="Torralba M."/>
            <person name="Gillis M."/>
            <person name="Haft D.H."/>
            <person name="Methe B."/>
            <person name="Sutton G."/>
            <person name="Nelson K.E."/>
        </authorList>
    </citation>
    <scope>NUCLEOTIDE SEQUENCE [LARGE SCALE GENOMIC DNA]</scope>
    <source>
        <strain evidence="14 15">ATCC 35536</strain>
    </source>
</reference>
<comment type="similarity">
    <text evidence="3 11">Belongs to the MnmG family.</text>
</comment>
<dbReference type="PROSITE" id="PS01280">
    <property type="entry name" value="GIDA_1"/>
    <property type="match status" value="1"/>
</dbReference>
<dbReference type="RefSeq" id="WP_021495848.1">
    <property type="nucleotide sequence ID" value="NZ_AVQI01000084.1"/>
</dbReference>
<keyword evidence="15" id="KW-1185">Reference proteome</keyword>
<evidence type="ECO:0000259" key="13">
    <source>
        <dbReference type="SMART" id="SM01228"/>
    </source>
</evidence>
<dbReference type="InterPro" id="IPR002218">
    <property type="entry name" value="MnmG-rel"/>
</dbReference>
<comment type="function">
    <text evidence="2 11">NAD-binding protein involved in the addition of a carboxymethylaminomethyl (cmnm) group at the wobble position (U34) of certain tRNAs, forming tRNA-cmnm(5)s(2)U34.</text>
</comment>
<evidence type="ECO:0000256" key="2">
    <source>
        <dbReference type="ARBA" id="ARBA00003717"/>
    </source>
</evidence>
<evidence type="ECO:0000256" key="1">
    <source>
        <dbReference type="ARBA" id="ARBA00001974"/>
    </source>
</evidence>
<dbReference type="InterPro" id="IPR040131">
    <property type="entry name" value="MnmG_N"/>
</dbReference>
<dbReference type="InterPro" id="IPR044920">
    <property type="entry name" value="MnmG_C_subdom_sf"/>
</dbReference>
<gene>
    <name evidence="11 14" type="primary">gidA</name>
    <name evidence="11" type="synonym">mnmG</name>
    <name evidence="14" type="ORF">HMPREF0860_0426</name>
</gene>
<evidence type="ECO:0000256" key="7">
    <source>
        <dbReference type="ARBA" id="ARBA00022827"/>
    </source>
</evidence>
<evidence type="ECO:0000256" key="6">
    <source>
        <dbReference type="ARBA" id="ARBA00022694"/>
    </source>
</evidence>
<accession>A0ABN0P379</accession>
<comment type="subcellular location">
    <subcellularLocation>
        <location evidence="11">Cytoplasm</location>
    </subcellularLocation>
</comment>
<evidence type="ECO:0000256" key="12">
    <source>
        <dbReference type="SAM" id="MobiDB-lite"/>
    </source>
</evidence>
<dbReference type="InterPro" id="IPR047001">
    <property type="entry name" value="MnmG_C_subdom"/>
</dbReference>
<feature type="region of interest" description="Disordered" evidence="12">
    <location>
        <begin position="133"/>
        <end position="152"/>
    </location>
</feature>
<evidence type="ECO:0000256" key="5">
    <source>
        <dbReference type="ARBA" id="ARBA00022630"/>
    </source>
</evidence>
<dbReference type="PANTHER" id="PTHR11806">
    <property type="entry name" value="GLUCOSE INHIBITED DIVISION PROTEIN A"/>
    <property type="match status" value="1"/>
</dbReference>
<evidence type="ECO:0000256" key="10">
    <source>
        <dbReference type="ARBA" id="ARBA00031800"/>
    </source>
</evidence>
<protein>
    <recommendedName>
        <fullName evidence="4 11">tRNA uridine 5-carboxymethylaminomethyl modification enzyme MnmG</fullName>
    </recommendedName>
    <alternativeName>
        <fullName evidence="10 11">Glucose-inhibited division protein A</fullName>
    </alternativeName>
</protein>
<evidence type="ECO:0000256" key="3">
    <source>
        <dbReference type="ARBA" id="ARBA00007653"/>
    </source>
</evidence>
<comment type="subunit">
    <text evidence="9 11">Homodimer. Heterotetramer of two MnmE and two MnmG subunits.</text>
</comment>
<dbReference type="InterPro" id="IPR026904">
    <property type="entry name" value="MnmG_C"/>
</dbReference>
<dbReference type="SMART" id="SM01228">
    <property type="entry name" value="GIDA_assoc_3"/>
    <property type="match status" value="1"/>
</dbReference>
<feature type="binding site" evidence="11">
    <location>
        <begin position="14"/>
        <end position="19"/>
    </location>
    <ligand>
        <name>FAD</name>
        <dbReference type="ChEBI" id="CHEBI:57692"/>
    </ligand>
</feature>
<dbReference type="HAMAP" id="MF_00129">
    <property type="entry name" value="MnmG_GidA"/>
    <property type="match status" value="1"/>
</dbReference>
<evidence type="ECO:0000256" key="8">
    <source>
        <dbReference type="ARBA" id="ARBA00023027"/>
    </source>
</evidence>
<evidence type="ECO:0000256" key="11">
    <source>
        <dbReference type="HAMAP-Rule" id="MF_00129"/>
    </source>
</evidence>
<dbReference type="Gene3D" id="3.50.50.60">
    <property type="entry name" value="FAD/NAD(P)-binding domain"/>
    <property type="match status" value="3"/>
</dbReference>
<keyword evidence="7 11" id="KW-0274">FAD</keyword>
<evidence type="ECO:0000256" key="4">
    <source>
        <dbReference type="ARBA" id="ARBA00020461"/>
    </source>
</evidence>
<dbReference type="SUPFAM" id="SSF51905">
    <property type="entry name" value="FAD/NAD(P)-binding domain"/>
    <property type="match status" value="1"/>
</dbReference>
<feature type="binding site" evidence="11">
    <location>
        <begin position="305"/>
        <end position="319"/>
    </location>
    <ligand>
        <name>NAD(+)</name>
        <dbReference type="ChEBI" id="CHEBI:57540"/>
    </ligand>
</feature>
<keyword evidence="8 11" id="KW-0520">NAD</keyword>
<dbReference type="InterPro" id="IPR020595">
    <property type="entry name" value="MnmG-rel_CS"/>
</dbReference>
<dbReference type="Proteomes" id="UP000016646">
    <property type="component" value="Unassembled WGS sequence"/>
</dbReference>
<comment type="caution">
    <text evidence="14">The sequence shown here is derived from an EMBL/GenBank/DDBJ whole genome shotgun (WGS) entry which is preliminary data.</text>
</comment>
<keyword evidence="11" id="KW-0963">Cytoplasm</keyword>
<dbReference type="PROSITE" id="PS01281">
    <property type="entry name" value="GIDA_2"/>
    <property type="match status" value="1"/>
</dbReference>
<feature type="domain" description="tRNA uridine 5-carboxymethylaminomethyl modification enzyme C-terminal subdomain" evidence="13">
    <location>
        <begin position="578"/>
        <end position="649"/>
    </location>
</feature>
<sequence length="652" mass="71896">MSGFYDFYDVAVVGAGHAGIEAALACARMGLKTLVVTQTIESIGRLSCNPSIGGIAKGNIVREIDALGGEMAKLTDASLIQFRLLNKSKGPAVRAPRAQADKIVYSGLARKALEAEPNLSTLMDTVTDIVTAESSTPLPPHSEGSAEEGTIQGEKRGETLGAAMRLKITGIVTERGRVVPVRAVVLTTGTFLGGRIFIGEYDAPCGRLGEAAAQGLTESLRKLGFTTGRLKTGTPPRVLKKTVDFSKLDVQEGDADVIPFSYDNISVDRPLVPCHIVYTNGETHRIIRDNVHRSPLFSGKILGIGPRYCPSIEDKVVRFADRERHQIFVEPESLETDEIYLNGFSSSLPESVQDAFLRTLPGFENAVPSRPGYAVEYDYVEPTQLFSSLETKRVAGLFNAGQINGTSGYEEAAGQGIVAGINAGYYAKAHRKICGPLCASSDDMRSSPERLNDALEKTQRDAGFNNFRTIPEWQPLVLRRDEAYIGVLIDDLVTLGTKEPYRMFTARAEYRLKLRSDTADRRLASYGFAAGLKTKAQFDAVNRKYAVREEIFEKLLKDPELENPGYGESEWEEAKIDFKYRYYIEKQDRRVEKMHRMESARIPDDFDYASVVSLSAESRAKLEKIRPRTLGQAGRISGIRVSDVMLLMVYVK</sequence>
<dbReference type="Gene3D" id="1.10.150.570">
    <property type="entry name" value="GidA associated domain, C-terminal subdomain"/>
    <property type="match status" value="1"/>
</dbReference>
<dbReference type="InterPro" id="IPR004416">
    <property type="entry name" value="MnmG"/>
</dbReference>
<keyword evidence="5 11" id="KW-0285">Flavoprotein</keyword>
<dbReference type="PANTHER" id="PTHR11806:SF0">
    <property type="entry name" value="PROTEIN MTO1 HOMOLOG, MITOCHONDRIAL"/>
    <property type="match status" value="1"/>
</dbReference>
<evidence type="ECO:0000256" key="9">
    <source>
        <dbReference type="ARBA" id="ARBA00025948"/>
    </source>
</evidence>
<name>A0ABN0P379_TRESO</name>
<dbReference type="InterPro" id="IPR036188">
    <property type="entry name" value="FAD/NAD-bd_sf"/>
</dbReference>
<comment type="cofactor">
    <cofactor evidence="1 11">
        <name>FAD</name>
        <dbReference type="ChEBI" id="CHEBI:57692"/>
    </cofactor>
</comment>
<dbReference type="EMBL" id="AVQI01000084">
    <property type="protein sequence ID" value="ERJ97734.1"/>
    <property type="molecule type" value="Genomic_DNA"/>
</dbReference>